<dbReference type="EMBL" id="OM735686">
    <property type="protein sequence ID" value="UNY50199.1"/>
    <property type="molecule type" value="Genomic_DNA"/>
</dbReference>
<keyword evidence="2" id="KW-1185">Reference proteome</keyword>
<organism evidence="1 2">
    <name type="scientific">Stenotrophomonas phage vB_SmeS_BUCT700</name>
    <dbReference type="NCBI Taxonomy" id="2924895"/>
    <lineage>
        <taxon>Viruses</taxon>
        <taxon>Duplodnaviria</taxon>
        <taxon>Heunggongvirae</taxon>
        <taxon>Uroviricota</taxon>
        <taxon>Caudoviricetes</taxon>
        <taxon>Autographivirales</taxon>
        <taxon>Autonotataviridae</taxon>
        <taxon>Gujervirinae</taxon>
        <taxon>Smasvirus</taxon>
        <taxon>Smasvirus BUCT700</taxon>
    </lineage>
</organism>
<evidence type="ECO:0000313" key="2">
    <source>
        <dbReference type="Proteomes" id="UP000832073"/>
    </source>
</evidence>
<name>A0AAE9GB29_9CAUD</name>
<dbReference type="Proteomes" id="UP000832073">
    <property type="component" value="Segment"/>
</dbReference>
<protein>
    <submittedName>
        <fullName evidence="1">Uncharacterized protein</fullName>
    </submittedName>
</protein>
<sequence length="77" mass="9414">MQIHLSDRMVSWHDDHLTRDRIEVYRVTAQTEDGDFHHEFKVRHNAMRARDPKQLHYHLNRARNEVTRAAIQKHYAR</sequence>
<accession>A0AAE9GB29</accession>
<evidence type="ECO:0000313" key="1">
    <source>
        <dbReference type="EMBL" id="UNY50199.1"/>
    </source>
</evidence>
<proteinExistence type="predicted"/>
<reference evidence="1" key="1">
    <citation type="submission" date="2022-02" db="EMBL/GenBank/DDBJ databases">
        <authorList>
            <person name="Pu M."/>
            <person name="Li Y."/>
            <person name="Han P."/>
            <person name="Fan H."/>
            <person name="Tong Y."/>
        </authorList>
    </citation>
    <scope>NUCLEOTIDE SEQUENCE</scope>
</reference>